<gene>
    <name evidence="1" type="ORF">GUK36_03370</name>
</gene>
<evidence type="ECO:0000313" key="2">
    <source>
        <dbReference type="Proteomes" id="UP000471409"/>
    </source>
</evidence>
<dbReference type="Proteomes" id="UP000471409">
    <property type="component" value="Unassembled WGS sequence"/>
</dbReference>
<dbReference type="RefSeq" id="WP_011654104.1">
    <property type="nucleotide sequence ID" value="NZ_JAAXBM010000023.1"/>
</dbReference>
<comment type="caution">
    <text evidence="1">The sequence shown here is derived from an EMBL/GenBank/DDBJ whole genome shotgun (WGS) entry which is preliminary data.</text>
</comment>
<protein>
    <submittedName>
        <fullName evidence="1">Uncharacterized protein</fullName>
    </submittedName>
</protein>
<dbReference type="SUPFAM" id="SSF52540">
    <property type="entry name" value="P-loop containing nucleoside triphosphate hydrolases"/>
    <property type="match status" value="1"/>
</dbReference>
<reference evidence="1 2" key="1">
    <citation type="submission" date="2020-01" db="EMBL/GenBank/DDBJ databases">
        <title>Rhizobium genotypes associated with high levels of biological nitrogen fixation by grain legumes in a temperate-maritime cropping system.</title>
        <authorList>
            <person name="Maluk M."/>
            <person name="Francesc Ferrando Molina F."/>
            <person name="Lopez Del Egido L."/>
            <person name="Lafos M."/>
            <person name="Langarica-Fuentes A."/>
            <person name="Gebre Yohannes G."/>
            <person name="Young M.W."/>
            <person name="Martin P."/>
            <person name="Gantlett R."/>
            <person name="Kenicer G."/>
            <person name="Hawes C."/>
            <person name="Begg G.S."/>
            <person name="Quilliam R.S."/>
            <person name="Squire G.R."/>
            <person name="Poole P.S."/>
            <person name="Young P.W."/>
            <person name="Iannetta P.M."/>
            <person name="James E.K."/>
        </authorList>
    </citation>
    <scope>NUCLEOTIDE SEQUENCE [LARGE SCALE GENOMIC DNA]</scope>
    <source>
        <strain evidence="1 2">JHI944</strain>
    </source>
</reference>
<dbReference type="Gene3D" id="3.40.50.300">
    <property type="entry name" value="P-loop containing nucleotide triphosphate hydrolases"/>
    <property type="match status" value="1"/>
</dbReference>
<organism evidence="1 2">
    <name type="scientific">Rhizobium leguminosarum</name>
    <dbReference type="NCBI Taxonomy" id="384"/>
    <lineage>
        <taxon>Bacteria</taxon>
        <taxon>Pseudomonadati</taxon>
        <taxon>Pseudomonadota</taxon>
        <taxon>Alphaproteobacteria</taxon>
        <taxon>Hyphomicrobiales</taxon>
        <taxon>Rhizobiaceae</taxon>
        <taxon>Rhizobium/Agrobacterium group</taxon>
        <taxon>Rhizobium</taxon>
    </lineage>
</organism>
<sequence length="574" mass="65160">MSTDDVKREIGLFLASEDSEVLCIRGNWGTGKTYSWRKMLADASKDIKTLKRDRYSYVSLFGLNSLDELKRDLFHNTVGRSSIGKEFDADDVKSVYEGVRELTKAGSGVIGRLLPAGLGEASASLANLTIRNQLICIDDLERKGKNLRSIDVLGFISQLKEDRACKIVLLLNDEQLEDRKEFYSYLEKVVDLNLHFAPSAEESADIALKDVKGHENIKPLVQERVKQLGIDNIRVIRKVFRLIVQIEPLLQDFKPEVLRDVASSIILFGWSVYQPEIAPPLPFLKDKQTFFSTKEKDAKNAEPKELAWKALLEDYGYRYTDDFDLVLMQGVWDGYFNQKSINSHAAELNERAAAAEAQNELRAAWQSHYHYTFTNNRDDVLNALYACFMKNVRFYSANDLHSAVKLFRKLDDPKRAQEMIDAFVVAKKDMKGVFDLSNLYITREDELEQDVADAMQAAENAQAPDYTADELFLRLASEGYDADITTRLAAVPVKDYIRVLRSYSGDQLGVIMKGLAQWMGLVNPTDAINTIMDKAGEALLDIAKDSPLNAMRARRWGLIERFETRTPETPKEEE</sequence>
<name>A0A6P0BZW1_RHILE</name>
<dbReference type="GeneID" id="303210326"/>
<dbReference type="EMBL" id="WXXP01000001">
    <property type="protein sequence ID" value="NEK48467.1"/>
    <property type="molecule type" value="Genomic_DNA"/>
</dbReference>
<proteinExistence type="predicted"/>
<accession>A0A6P0BZW1</accession>
<dbReference type="AlphaFoldDB" id="A0A6P0BZW1"/>
<dbReference type="InterPro" id="IPR027417">
    <property type="entry name" value="P-loop_NTPase"/>
</dbReference>
<evidence type="ECO:0000313" key="1">
    <source>
        <dbReference type="EMBL" id="NEK48467.1"/>
    </source>
</evidence>